<sequence>MRTHPVKSRITMIEDGDGNVVKDPEKIKLVVVEFYKDLFTKHIEEIKDVVKSIKKEKAPGPDGYPIEFYKDTWEITKESVFEAVKTCFCTSNMPKCFNSISLYIIPKVKNPQNMKQFRPIACYNTIYKIIFTIIVGRLKKVLDYVIGIQHTTYVLENYSTNS</sequence>
<dbReference type="PANTHER" id="PTHR46890:SF48">
    <property type="entry name" value="RNA-DIRECTED DNA POLYMERASE"/>
    <property type="match status" value="1"/>
</dbReference>
<evidence type="ECO:0008006" key="3">
    <source>
        <dbReference type="Google" id="ProtNLM"/>
    </source>
</evidence>
<protein>
    <recommendedName>
        <fullName evidence="3">Reverse transcriptase</fullName>
    </recommendedName>
</protein>
<dbReference type="PANTHER" id="PTHR46890">
    <property type="entry name" value="NON-LTR RETROLELEMENT REVERSE TRANSCRIPTASE-LIKE PROTEIN-RELATED"/>
    <property type="match status" value="1"/>
</dbReference>
<keyword evidence="2" id="KW-1185">Reference proteome</keyword>
<comment type="caution">
    <text evidence="1">The sequence shown here is derived from an EMBL/GenBank/DDBJ whole genome shotgun (WGS) entry which is preliminary data.</text>
</comment>
<dbReference type="InterPro" id="IPR043502">
    <property type="entry name" value="DNA/RNA_pol_sf"/>
</dbReference>
<dbReference type="SUPFAM" id="SSF56672">
    <property type="entry name" value="DNA/RNA polymerases"/>
    <property type="match status" value="1"/>
</dbReference>
<reference evidence="1 2" key="1">
    <citation type="submission" date="2024-01" db="EMBL/GenBank/DDBJ databases">
        <title>The complete chloroplast genome sequence of Lithospermum erythrorhizon: insights into the phylogenetic relationship among Boraginaceae species and the maternal lineages of purple gromwells.</title>
        <authorList>
            <person name="Okada T."/>
            <person name="Watanabe K."/>
        </authorList>
    </citation>
    <scope>NUCLEOTIDE SEQUENCE [LARGE SCALE GENOMIC DNA]</scope>
</reference>
<proteinExistence type="predicted"/>
<dbReference type="InterPro" id="IPR052343">
    <property type="entry name" value="Retrotransposon-Effector_Assoc"/>
</dbReference>
<dbReference type="AlphaFoldDB" id="A0AAV3NY80"/>
<name>A0AAV3NY80_LITER</name>
<dbReference type="EMBL" id="BAABME010000640">
    <property type="protein sequence ID" value="GAA0144389.1"/>
    <property type="molecule type" value="Genomic_DNA"/>
</dbReference>
<accession>A0AAV3NY80</accession>
<dbReference type="Proteomes" id="UP001454036">
    <property type="component" value="Unassembled WGS sequence"/>
</dbReference>
<evidence type="ECO:0000313" key="1">
    <source>
        <dbReference type="EMBL" id="GAA0144389.1"/>
    </source>
</evidence>
<evidence type="ECO:0000313" key="2">
    <source>
        <dbReference type="Proteomes" id="UP001454036"/>
    </source>
</evidence>
<gene>
    <name evidence="1" type="ORF">LIER_04849</name>
</gene>
<organism evidence="1 2">
    <name type="scientific">Lithospermum erythrorhizon</name>
    <name type="common">Purple gromwell</name>
    <name type="synonym">Lithospermum officinale var. erythrorhizon</name>
    <dbReference type="NCBI Taxonomy" id="34254"/>
    <lineage>
        <taxon>Eukaryota</taxon>
        <taxon>Viridiplantae</taxon>
        <taxon>Streptophyta</taxon>
        <taxon>Embryophyta</taxon>
        <taxon>Tracheophyta</taxon>
        <taxon>Spermatophyta</taxon>
        <taxon>Magnoliopsida</taxon>
        <taxon>eudicotyledons</taxon>
        <taxon>Gunneridae</taxon>
        <taxon>Pentapetalae</taxon>
        <taxon>asterids</taxon>
        <taxon>lamiids</taxon>
        <taxon>Boraginales</taxon>
        <taxon>Boraginaceae</taxon>
        <taxon>Boraginoideae</taxon>
        <taxon>Lithospermeae</taxon>
        <taxon>Lithospermum</taxon>
    </lineage>
</organism>